<dbReference type="EMBL" id="JACVXD010000006">
    <property type="protein sequence ID" value="MBD0824610.1"/>
    <property type="molecule type" value="Genomic_DNA"/>
</dbReference>
<evidence type="ECO:0000313" key="2">
    <source>
        <dbReference type="EMBL" id="MBD0824610.1"/>
    </source>
</evidence>
<protein>
    <submittedName>
        <fullName evidence="2">GLPGLI family protein</fullName>
    </submittedName>
</protein>
<accession>A0A8J6Q1Q4</accession>
<dbReference type="AlphaFoldDB" id="A0A8J6Q1Q4"/>
<keyword evidence="3" id="KW-1185">Reference proteome</keyword>
<evidence type="ECO:0000313" key="3">
    <source>
        <dbReference type="Proteomes" id="UP000621516"/>
    </source>
</evidence>
<sequence length="235" mass="27024">MTKIYYIALLLLSNLAPAQAVEGIIIYKAIKGYGDQTELSEKAKKPNYFKYTFSNQKSLQELISKETTTKDTTYIDGKSRDAEKLATTQTVIRNHRAIYYKDFKANIYRLELSKKNAELINSDISIEDKIPKYEWIIENEFQTISGFNCNKATTTRTISGRTQKIIAWFNEEIPITDGPMDFNGLPGLILQVEINGNTLVKFEKLKLTSNKTIEIKKPENLVQLLTIQEYFNKKK</sequence>
<proteinExistence type="predicted"/>
<keyword evidence="1" id="KW-0732">Signal</keyword>
<dbReference type="Proteomes" id="UP000621516">
    <property type="component" value="Unassembled WGS sequence"/>
</dbReference>
<feature type="signal peptide" evidence="1">
    <location>
        <begin position="1"/>
        <end position="20"/>
    </location>
</feature>
<reference evidence="2 3" key="1">
    <citation type="journal article" date="2018" name="J. Microbiol.">
        <title>Aestuariibaculum marinum sp. nov., a marine bacterium isolated from seawater in South Korea.</title>
        <authorList>
            <person name="Choi J."/>
            <person name="Lee D."/>
            <person name="Jang J.H."/>
            <person name="Cha S."/>
            <person name="Seo T."/>
        </authorList>
    </citation>
    <scope>NUCLEOTIDE SEQUENCE [LARGE SCALE GENOMIC DNA]</scope>
    <source>
        <strain evidence="2 3">IP7</strain>
    </source>
</reference>
<dbReference type="RefSeq" id="WP_188223909.1">
    <property type="nucleotide sequence ID" value="NZ_JACVXD010000006.1"/>
</dbReference>
<comment type="caution">
    <text evidence="2">The sequence shown here is derived from an EMBL/GenBank/DDBJ whole genome shotgun (WGS) entry which is preliminary data.</text>
</comment>
<dbReference type="NCBIfam" id="TIGR01200">
    <property type="entry name" value="GLPGLI"/>
    <property type="match status" value="1"/>
</dbReference>
<gene>
    <name evidence="2" type="ORF">ICJ85_11350</name>
</gene>
<feature type="chain" id="PRO_5035195167" evidence="1">
    <location>
        <begin position="21"/>
        <end position="235"/>
    </location>
</feature>
<dbReference type="Pfam" id="PF09697">
    <property type="entry name" value="Porph_ging"/>
    <property type="match status" value="1"/>
</dbReference>
<dbReference type="InterPro" id="IPR005901">
    <property type="entry name" value="GLPGLI"/>
</dbReference>
<evidence type="ECO:0000256" key="1">
    <source>
        <dbReference type="SAM" id="SignalP"/>
    </source>
</evidence>
<name>A0A8J6Q1Q4_9FLAO</name>
<organism evidence="2 3">
    <name type="scientific">Aestuariibaculum marinum</name>
    <dbReference type="NCBI Taxonomy" id="2683592"/>
    <lineage>
        <taxon>Bacteria</taxon>
        <taxon>Pseudomonadati</taxon>
        <taxon>Bacteroidota</taxon>
        <taxon>Flavobacteriia</taxon>
        <taxon>Flavobacteriales</taxon>
        <taxon>Flavobacteriaceae</taxon>
    </lineage>
</organism>